<evidence type="ECO:0000313" key="2">
    <source>
        <dbReference type="Proteomes" id="UP001209318"/>
    </source>
</evidence>
<evidence type="ECO:0000313" key="1">
    <source>
        <dbReference type="EMBL" id="MCU9614354.1"/>
    </source>
</evidence>
<organism evidence="1 2">
    <name type="scientific">Perspicuibacillus lycopersici</name>
    <dbReference type="NCBI Taxonomy" id="1325689"/>
    <lineage>
        <taxon>Bacteria</taxon>
        <taxon>Bacillati</taxon>
        <taxon>Bacillota</taxon>
        <taxon>Bacilli</taxon>
        <taxon>Bacillales</taxon>
        <taxon>Bacillaceae</taxon>
        <taxon>Perspicuibacillus</taxon>
    </lineage>
</organism>
<dbReference type="RefSeq" id="WP_263073632.1">
    <property type="nucleotide sequence ID" value="NZ_JAOUSF010000004.1"/>
</dbReference>
<accession>A0AAE3IWU1</accession>
<reference evidence="1" key="1">
    <citation type="submission" date="2022-10" db="EMBL/GenBank/DDBJ databases">
        <title>Description of Fervidibacillus gen. nov. in the family Fervidibacillaceae fam. nov. with two species, Fervidibacillus albus sp. nov., and Fervidibacillus halotolerans sp. nov., isolated from tidal flat sediments.</title>
        <authorList>
            <person name="Kwon K.K."/>
            <person name="Yang S.-H."/>
        </authorList>
    </citation>
    <scope>NUCLEOTIDE SEQUENCE</scope>
    <source>
        <strain evidence="1">JCM 19140</strain>
    </source>
</reference>
<gene>
    <name evidence="1" type="ORF">OEV98_12485</name>
</gene>
<dbReference type="EMBL" id="JAOUSF010000004">
    <property type="protein sequence ID" value="MCU9614354.1"/>
    <property type="molecule type" value="Genomic_DNA"/>
</dbReference>
<comment type="caution">
    <text evidence="1">The sequence shown here is derived from an EMBL/GenBank/DDBJ whole genome shotgun (WGS) entry which is preliminary data.</text>
</comment>
<dbReference type="AlphaFoldDB" id="A0AAE3IWU1"/>
<name>A0AAE3IWU1_9BACI</name>
<keyword evidence="2" id="KW-1185">Reference proteome</keyword>
<proteinExistence type="predicted"/>
<sequence>MEFFNQFGFQHTYPDSVNVSGSRANYTRDVILDLNGSTKLDQVIQTAIHPRNYLGTQVNVTDVVESLNEYLNYDGYEIIRDGAIYSIKYKNENQGRIIKNLIFAADGPKPEIVLVDTLQYEIDVVSNSEYVLIFDGTISGDGLSWNQMVNWWSTKYEVTSNKHVLFYQRLYRSLGSNAERLFFQTYYEFFNHNLFADVPILIPQVYLHYDPYTLS</sequence>
<protein>
    <submittedName>
        <fullName evidence="1">Uncharacterized protein</fullName>
    </submittedName>
</protein>
<dbReference type="Proteomes" id="UP001209318">
    <property type="component" value="Unassembled WGS sequence"/>
</dbReference>